<evidence type="ECO:0000259" key="1">
    <source>
        <dbReference type="Pfam" id="PF21348"/>
    </source>
</evidence>
<dbReference type="STRING" id="648782.SAMN04488554_2530"/>
<proteinExistence type="predicted"/>
<dbReference type="Proteomes" id="UP000199220">
    <property type="component" value="Unassembled WGS sequence"/>
</dbReference>
<protein>
    <recommendedName>
        <fullName evidence="1">Rhamnogalacturonan lyase family 11 C-terminal domain-containing protein</fullName>
    </recommendedName>
</protein>
<dbReference type="InterPro" id="IPR049366">
    <property type="entry name" value="RGL11_C"/>
</dbReference>
<dbReference type="RefSeq" id="WP_089773475.1">
    <property type="nucleotide sequence ID" value="NZ_FNTX01000002.1"/>
</dbReference>
<keyword evidence="3" id="KW-1185">Reference proteome</keyword>
<evidence type="ECO:0000313" key="2">
    <source>
        <dbReference type="EMBL" id="SEE70129.1"/>
    </source>
</evidence>
<sequence>MQTLLRDDFATTPVAVIAGDYTPSGEYHVVPHLADSGCWREVSIHHSYRRVATSRGNWQVVEENDGTRSVEQTITHVDHPPMLATGDETWAVQRASLGLRPLTLGGRRGLGFRYRHASDYYAALLSGSTLQLVRYRYAQEEVIAEATVAVDPDRAVLLEVVVDGDRATVTYDGNVSVVGDLGSGGGGGVVLISDHPCRFSDVIVEGERREVAAGSVTQQPVVRPYVWKRLNTGVWGTDRNLRVGDINGDGVPELVVARRTDRMGSDNFSTISSLAAFSLEGELLWTWGTPSENSFATTSDLCFQLHDWDRDGIAEVVLCRDWELLVLDGRTGEVQRRMPLPENPGADDGEMYRMLGDSLAFADLTGSGYPDCLLLKDRYKNIWAYDKDLHLLWSWAGKTGHYPYPKDIDADGRDEVMIGHALLDDDGTVLWHTPYEDHADNVLVMNLDDGTGELVQRSIIAGSDAGLITLDKHGTEVSRFPIGHAQSMCIANLIPERPGLEYMCNTFWGRVGVNAVFSESGDLLLDFEPMPYASLLQLVNWVPIDGSGRPADLAMLSTHPRQGGLIDGHGMRQVMFPDDGHPVLCAAVYDLDGDGIDEVLTWDEEEIWIYKADVPGRDPGNYPVRNPWFNESNYRTQVSLPPQEAGRR</sequence>
<dbReference type="PANTHER" id="PTHR43118:SF1">
    <property type="entry name" value="RHAMNOGALACTURONAN LYASE (EUROFUNG)"/>
    <property type="match status" value="1"/>
</dbReference>
<gene>
    <name evidence="2" type="ORF">SAMN04488554_2530</name>
</gene>
<dbReference type="AlphaFoldDB" id="A0A1H5KZ39"/>
<feature type="domain" description="Rhamnogalacturonan lyase family 11 C-terminal" evidence="1">
    <location>
        <begin position="378"/>
        <end position="449"/>
    </location>
</feature>
<dbReference type="EMBL" id="FNTX01000002">
    <property type="protein sequence ID" value="SEE70129.1"/>
    <property type="molecule type" value="Genomic_DNA"/>
</dbReference>
<dbReference type="PANTHER" id="PTHR43118">
    <property type="entry name" value="RHAMNOGALACTURONAN LYASE (EUROFUNG)"/>
    <property type="match status" value="1"/>
</dbReference>
<reference evidence="3" key="1">
    <citation type="submission" date="2016-10" db="EMBL/GenBank/DDBJ databases">
        <authorList>
            <person name="Varghese N."/>
            <person name="Submissions S."/>
        </authorList>
    </citation>
    <scope>NUCLEOTIDE SEQUENCE [LARGE SCALE GENOMIC DNA]</scope>
    <source>
        <strain evidence="3">DSM 21368</strain>
    </source>
</reference>
<accession>A0A1H5KZ39</accession>
<dbReference type="Pfam" id="PF21348">
    <property type="entry name" value="RGL11_C"/>
    <property type="match status" value="1"/>
</dbReference>
<dbReference type="InterPro" id="IPR034641">
    <property type="entry name" value="RGL11"/>
</dbReference>
<organism evidence="2 3">
    <name type="scientific">Ruania alba</name>
    <dbReference type="NCBI Taxonomy" id="648782"/>
    <lineage>
        <taxon>Bacteria</taxon>
        <taxon>Bacillati</taxon>
        <taxon>Actinomycetota</taxon>
        <taxon>Actinomycetes</taxon>
        <taxon>Micrococcales</taxon>
        <taxon>Ruaniaceae</taxon>
        <taxon>Ruania</taxon>
    </lineage>
</organism>
<dbReference type="OrthoDB" id="9802318at2"/>
<name>A0A1H5KZ39_9MICO</name>
<dbReference type="SUPFAM" id="SSF69318">
    <property type="entry name" value="Integrin alpha N-terminal domain"/>
    <property type="match status" value="1"/>
</dbReference>
<dbReference type="Gene3D" id="2.60.120.560">
    <property type="entry name" value="Exo-inulinase, domain 1"/>
    <property type="match status" value="1"/>
</dbReference>
<evidence type="ECO:0000313" key="3">
    <source>
        <dbReference type="Proteomes" id="UP000199220"/>
    </source>
</evidence>
<dbReference type="InterPro" id="IPR028994">
    <property type="entry name" value="Integrin_alpha_N"/>
</dbReference>